<organism evidence="3 4">
    <name type="scientific">Chryseobacterium hagamense</name>
    <dbReference type="NCBI Taxonomy" id="395935"/>
    <lineage>
        <taxon>Bacteria</taxon>
        <taxon>Pseudomonadati</taxon>
        <taxon>Bacteroidota</taxon>
        <taxon>Flavobacteriia</taxon>
        <taxon>Flavobacteriales</taxon>
        <taxon>Weeksellaceae</taxon>
        <taxon>Chryseobacterium group</taxon>
        <taxon>Chryseobacterium</taxon>
    </lineage>
</organism>
<evidence type="ECO:0000313" key="4">
    <source>
        <dbReference type="Proteomes" id="UP000321863"/>
    </source>
</evidence>
<evidence type="ECO:0000256" key="1">
    <source>
        <dbReference type="SAM" id="Phobius"/>
    </source>
</evidence>
<proteinExistence type="predicted"/>
<dbReference type="AlphaFoldDB" id="A0A511YQ74"/>
<accession>A0A511YQ74</accession>
<keyword evidence="4" id="KW-1185">Reference proteome</keyword>
<keyword evidence="1" id="KW-0812">Transmembrane</keyword>
<keyword evidence="1" id="KW-0472">Membrane</keyword>
<feature type="transmembrane region" description="Helical" evidence="1">
    <location>
        <begin position="37"/>
        <end position="58"/>
    </location>
</feature>
<comment type="caution">
    <text evidence="3">The sequence shown here is derived from an EMBL/GenBank/DDBJ whole genome shotgun (WGS) entry which is preliminary data.</text>
</comment>
<name>A0A511YQ74_9FLAO</name>
<reference evidence="3 4" key="1">
    <citation type="submission" date="2019-07" db="EMBL/GenBank/DDBJ databases">
        <title>Whole genome shotgun sequence of Chryseobacterium hagamense NBRC 105253.</title>
        <authorList>
            <person name="Hosoyama A."/>
            <person name="Uohara A."/>
            <person name="Ohji S."/>
            <person name="Ichikawa N."/>
        </authorList>
    </citation>
    <scope>NUCLEOTIDE SEQUENCE [LARGE SCALE GENOMIC DNA]</scope>
    <source>
        <strain evidence="3 4">NBRC 105253</strain>
    </source>
</reference>
<protein>
    <recommendedName>
        <fullName evidence="2">SHOCT domain-containing protein</fullName>
    </recommendedName>
</protein>
<dbReference type="Pfam" id="PF14373">
    <property type="entry name" value="Imm_superinfect"/>
    <property type="match status" value="1"/>
</dbReference>
<dbReference type="Pfam" id="PF09851">
    <property type="entry name" value="SHOCT"/>
    <property type="match status" value="1"/>
</dbReference>
<evidence type="ECO:0000313" key="3">
    <source>
        <dbReference type="EMBL" id="GEN77336.1"/>
    </source>
</evidence>
<gene>
    <name evidence="3" type="ORF">CHA01nite_30760</name>
</gene>
<evidence type="ECO:0000259" key="2">
    <source>
        <dbReference type="Pfam" id="PF09851"/>
    </source>
</evidence>
<dbReference type="Proteomes" id="UP000321863">
    <property type="component" value="Unassembled WGS sequence"/>
</dbReference>
<dbReference type="EMBL" id="BJYJ01000021">
    <property type="protein sequence ID" value="GEN77336.1"/>
    <property type="molecule type" value="Genomic_DNA"/>
</dbReference>
<feature type="transmembrane region" description="Helical" evidence="1">
    <location>
        <begin position="65"/>
        <end position="90"/>
    </location>
</feature>
<dbReference type="InterPro" id="IPR016410">
    <property type="entry name" value="Phage_imm"/>
</dbReference>
<sequence>MLFCLDVHYKRDIFDSLIFNKNNNIHMSFLTLLSISWQHLLLLLIFIPFYFVPTFIAWSRKKSNIGAIFALNLFLGWSLIGWAGALIWALSNKENDRQTITGNTASNIDQLTQLKALHDQGVITDEEFETQKKRLLR</sequence>
<keyword evidence="1" id="KW-1133">Transmembrane helix</keyword>
<feature type="domain" description="SHOCT" evidence="2">
    <location>
        <begin position="109"/>
        <end position="136"/>
    </location>
</feature>
<dbReference type="InterPro" id="IPR018649">
    <property type="entry name" value="SHOCT"/>
</dbReference>